<accession>F2JN76</accession>
<feature type="binding site" evidence="6">
    <location>
        <begin position="8"/>
        <end position="15"/>
    </location>
    <ligand>
        <name>substrate</name>
    </ligand>
</feature>
<feature type="active site" description="Proton donor/acceptor" evidence="5">
    <location>
        <position position="81"/>
    </location>
</feature>
<evidence type="ECO:0000256" key="1">
    <source>
        <dbReference type="ARBA" id="ARBA00006717"/>
    </source>
</evidence>
<dbReference type="GO" id="GO:0006096">
    <property type="term" value="P:glycolytic process"/>
    <property type="evidence" value="ECO:0007669"/>
    <property type="project" value="UniProtKB-KW"/>
</dbReference>
<name>F2JN76_CELLD</name>
<evidence type="ECO:0000256" key="5">
    <source>
        <dbReference type="PIRSR" id="PIRSR613078-1"/>
    </source>
</evidence>
<evidence type="ECO:0000313" key="8">
    <source>
        <dbReference type="Proteomes" id="UP000008467"/>
    </source>
</evidence>
<dbReference type="GO" id="GO:0004619">
    <property type="term" value="F:phosphoglycerate mutase activity"/>
    <property type="evidence" value="ECO:0007669"/>
    <property type="project" value="UniProtKB-EC"/>
</dbReference>
<dbReference type="InterPro" id="IPR013078">
    <property type="entry name" value="His_Pase_superF_clade-1"/>
</dbReference>
<dbReference type="KEGG" id="cle:Clole_1807"/>
<organism evidence="7 8">
    <name type="scientific">Cellulosilyticum lentocellum (strain ATCC 49066 / DSM 5427 / NCIMB 11756 / RHM5)</name>
    <name type="common">Clostridium lentocellum</name>
    <dbReference type="NCBI Taxonomy" id="642492"/>
    <lineage>
        <taxon>Bacteria</taxon>
        <taxon>Bacillati</taxon>
        <taxon>Bacillota</taxon>
        <taxon>Clostridia</taxon>
        <taxon>Lachnospirales</taxon>
        <taxon>Cellulosilyticaceae</taxon>
        <taxon>Cellulosilyticum</taxon>
    </lineage>
</organism>
<dbReference type="eggNOG" id="COG0406">
    <property type="taxonomic scope" value="Bacteria"/>
</dbReference>
<dbReference type="EC" id="5.4.2.11" evidence="2"/>
<evidence type="ECO:0000256" key="3">
    <source>
        <dbReference type="ARBA" id="ARBA00023152"/>
    </source>
</evidence>
<dbReference type="InterPro" id="IPR029033">
    <property type="entry name" value="His_PPase_superfam"/>
</dbReference>
<feature type="binding site" evidence="6">
    <location>
        <position position="58"/>
    </location>
    <ligand>
        <name>substrate</name>
    </ligand>
</feature>
<proteinExistence type="inferred from homology"/>
<dbReference type="AlphaFoldDB" id="F2JN76"/>
<dbReference type="PANTHER" id="PTHR11931">
    <property type="entry name" value="PHOSPHOGLYCERATE MUTASE"/>
    <property type="match status" value="1"/>
</dbReference>
<dbReference type="EMBL" id="CP002582">
    <property type="protein sequence ID" value="ADZ83530.1"/>
    <property type="molecule type" value="Genomic_DNA"/>
</dbReference>
<dbReference type="CDD" id="cd07067">
    <property type="entry name" value="HP_PGM_like"/>
    <property type="match status" value="1"/>
</dbReference>
<keyword evidence="3" id="KW-0324">Glycolysis</keyword>
<reference evidence="7 8" key="1">
    <citation type="journal article" date="2011" name="J. Bacteriol.">
        <title>Complete genome sequence of the cellulose-degrading bacterium Cellulosilyticum lentocellum.</title>
        <authorList>
            <consortium name="US DOE Joint Genome Institute"/>
            <person name="Miller D.A."/>
            <person name="Suen G."/>
            <person name="Bruce D."/>
            <person name="Copeland A."/>
            <person name="Cheng J.F."/>
            <person name="Detter C."/>
            <person name="Goodwin L.A."/>
            <person name="Han C.S."/>
            <person name="Hauser L.J."/>
            <person name="Land M.L."/>
            <person name="Lapidus A."/>
            <person name="Lucas S."/>
            <person name="Meincke L."/>
            <person name="Pitluck S."/>
            <person name="Tapia R."/>
            <person name="Teshima H."/>
            <person name="Woyke T."/>
            <person name="Fox B.G."/>
            <person name="Angert E.R."/>
            <person name="Currie C.R."/>
        </authorList>
    </citation>
    <scope>NUCLEOTIDE SEQUENCE [LARGE SCALE GENOMIC DNA]</scope>
    <source>
        <strain evidence="8">ATCC 49066 / DSM 5427 / NCIMB 11756 / RHM5</strain>
    </source>
</reference>
<dbReference type="Proteomes" id="UP000008467">
    <property type="component" value="Chromosome"/>
</dbReference>
<dbReference type="InterPro" id="IPR005952">
    <property type="entry name" value="Phosphogly_mut1"/>
</dbReference>
<dbReference type="RefSeq" id="WP_013656827.1">
    <property type="nucleotide sequence ID" value="NC_015275.1"/>
</dbReference>
<dbReference type="Gene3D" id="3.40.50.1240">
    <property type="entry name" value="Phosphoglycerate mutase-like"/>
    <property type="match status" value="1"/>
</dbReference>
<protein>
    <recommendedName>
        <fullName evidence="2">phosphoglycerate mutase (2,3-diphosphoglycerate-dependent)</fullName>
        <ecNumber evidence="2">5.4.2.11</ecNumber>
    </recommendedName>
</protein>
<keyword evidence="4" id="KW-0413">Isomerase</keyword>
<dbReference type="STRING" id="642492.Clole_1807"/>
<evidence type="ECO:0000256" key="4">
    <source>
        <dbReference type="ARBA" id="ARBA00023235"/>
    </source>
</evidence>
<gene>
    <name evidence="7" type="ordered locus">Clole_1807</name>
</gene>
<evidence type="ECO:0000256" key="2">
    <source>
        <dbReference type="ARBA" id="ARBA00012028"/>
    </source>
</evidence>
<dbReference type="SUPFAM" id="SSF53254">
    <property type="entry name" value="Phosphoglycerate mutase-like"/>
    <property type="match status" value="1"/>
</dbReference>
<dbReference type="SMART" id="SM00855">
    <property type="entry name" value="PGAM"/>
    <property type="match status" value="1"/>
</dbReference>
<comment type="similarity">
    <text evidence="1">Belongs to the phosphoglycerate mutase family. BPG-dependent PGAM subfamily.</text>
</comment>
<feature type="active site" description="Tele-phosphohistidine intermediate" evidence="5">
    <location>
        <position position="9"/>
    </location>
</feature>
<sequence length="197" mass="22513">MLTLILVRHAATVANEAGLYIGRSESPLSLQGKEEARRLCKKLDKWQIQQIYTSPAERVQETIKELMDKDIPVQVAQALHEINFGICEGKDFNWLKKNYPEEVTYMIKEGIAYRYPKGESLVMAHQRVADWLNEFLMNHQSGTFLVAAHGGTIRCILSELLVKKPSLHWHFKIDTATITIVSMNEGFPVIESLNERC</sequence>
<evidence type="ECO:0000256" key="6">
    <source>
        <dbReference type="PIRSR" id="PIRSR613078-2"/>
    </source>
</evidence>
<evidence type="ECO:0000313" key="7">
    <source>
        <dbReference type="EMBL" id="ADZ83530.1"/>
    </source>
</evidence>
<dbReference type="Pfam" id="PF00300">
    <property type="entry name" value="His_Phos_1"/>
    <property type="match status" value="1"/>
</dbReference>
<keyword evidence="8" id="KW-1185">Reference proteome</keyword>
<dbReference type="HOGENOM" id="CLU_033323_8_4_9"/>